<comment type="caution">
    <text evidence="6">The sequence shown here is derived from an EMBL/GenBank/DDBJ whole genome shotgun (WGS) entry which is preliminary data.</text>
</comment>
<name>A0A0V1Q3Z3_9ASCO</name>
<evidence type="ECO:0000256" key="1">
    <source>
        <dbReference type="ARBA" id="ARBA00004141"/>
    </source>
</evidence>
<dbReference type="Proteomes" id="UP000054251">
    <property type="component" value="Unassembled WGS sequence"/>
</dbReference>
<proteinExistence type="predicted"/>
<feature type="transmembrane region" description="Helical" evidence="5">
    <location>
        <begin position="73"/>
        <end position="96"/>
    </location>
</feature>
<dbReference type="PANTHER" id="PTHR30249">
    <property type="entry name" value="PUTATIVE SEROTONIN TRANSPORTER"/>
    <property type="match status" value="1"/>
</dbReference>
<feature type="transmembrane region" description="Helical" evidence="5">
    <location>
        <begin position="332"/>
        <end position="358"/>
    </location>
</feature>
<feature type="transmembrane region" description="Helical" evidence="5">
    <location>
        <begin position="611"/>
        <end position="635"/>
    </location>
</feature>
<dbReference type="Pfam" id="PF04172">
    <property type="entry name" value="LrgB"/>
    <property type="match status" value="1"/>
</dbReference>
<organism evidence="6 7">
    <name type="scientific">Debaryomyces fabryi</name>
    <dbReference type="NCBI Taxonomy" id="58627"/>
    <lineage>
        <taxon>Eukaryota</taxon>
        <taxon>Fungi</taxon>
        <taxon>Dikarya</taxon>
        <taxon>Ascomycota</taxon>
        <taxon>Saccharomycotina</taxon>
        <taxon>Pichiomycetes</taxon>
        <taxon>Debaryomycetaceae</taxon>
        <taxon>Debaryomyces</taxon>
    </lineage>
</organism>
<evidence type="ECO:0000313" key="7">
    <source>
        <dbReference type="Proteomes" id="UP000054251"/>
    </source>
</evidence>
<feature type="transmembrane region" description="Helical" evidence="5">
    <location>
        <begin position="497"/>
        <end position="518"/>
    </location>
</feature>
<evidence type="ECO:0008006" key="8">
    <source>
        <dbReference type="Google" id="ProtNLM"/>
    </source>
</evidence>
<protein>
    <recommendedName>
        <fullName evidence="8">LrgB-like protein</fullName>
    </recommendedName>
</protein>
<comment type="subcellular location">
    <subcellularLocation>
        <location evidence="1">Membrane</location>
        <topology evidence="1">Multi-pass membrane protein</topology>
    </subcellularLocation>
</comment>
<feature type="transmembrane region" description="Helical" evidence="5">
    <location>
        <begin position="159"/>
        <end position="181"/>
    </location>
</feature>
<feature type="transmembrane region" description="Helical" evidence="5">
    <location>
        <begin position="555"/>
        <end position="578"/>
    </location>
</feature>
<evidence type="ECO:0000256" key="2">
    <source>
        <dbReference type="ARBA" id="ARBA00022692"/>
    </source>
</evidence>
<accession>A0A0V1Q3Z3</accession>
<keyword evidence="7" id="KW-1185">Reference proteome</keyword>
<sequence>MVQNQEASRLQSIKQFFRDATLEDFGKGIVYGVYYSKSHLVDSFIIVPFGILVLFTILYGFNQLLSNVLKIRFPSSVLGMLINLILLSVLSVLAELQSSDKTSMKYKISKWSSFIFTNYLRLIKPSMNFTLKWINVFFIPSFIILPLSDPISFIECLKIAGVFVVGFLSLFCVDVYLILGLKWIYKSFGFMKGDDNLSHDNKQSTPEEEEGEGIEEIELQSLGSGGDGAITTMRDDITTIDLSSLRATKNEPPVNNGIDENPFTHEVSMSSVDIPNVPEPGPIYLRDSQAPPSVKLTPVSTIARTNSPSVASTSPSVSIFENKDFSDSCQSIIIFITNYIDWILYFILFIVSLPFYYIKSIHVFLPYHLGLTIISYYIALLIPLRWPKLKKIAHPILILTAEILFVCFIGSLIYHRGELKGFLDDLKFYKTGKTYLNLFNEKILLNSGKIDHKLDSDFTATPKWPGCGDVLSSLMDVSIVSLSLPMFTHRKDFVKNFWVLVPPIVISIALTFFCYPVICYNIGIASQRSIGFIGRSVTLALGTPLIDALDGSVSLMAVCTILSGICGVLVGDTLFNLLRVSKNDYVTRGVSLGINCGAIATAHLLNVDPRAALMSSLGFSIFGTIMVIMASIGAVKDLIKSWVGL</sequence>
<dbReference type="InterPro" id="IPR007300">
    <property type="entry name" value="CidB/LrgB"/>
</dbReference>
<keyword evidence="3 5" id="KW-1133">Transmembrane helix</keyword>
<keyword evidence="4 5" id="KW-0472">Membrane</keyword>
<evidence type="ECO:0000256" key="3">
    <source>
        <dbReference type="ARBA" id="ARBA00022989"/>
    </source>
</evidence>
<evidence type="ECO:0000313" key="6">
    <source>
        <dbReference type="EMBL" id="KSA03186.1"/>
    </source>
</evidence>
<dbReference type="AlphaFoldDB" id="A0A0V1Q3Z3"/>
<feature type="transmembrane region" description="Helical" evidence="5">
    <location>
        <begin position="40"/>
        <end position="61"/>
    </location>
</feature>
<gene>
    <name evidence="6" type="ORF">AC631_01083</name>
</gene>
<feature type="transmembrane region" description="Helical" evidence="5">
    <location>
        <begin position="585"/>
        <end position="605"/>
    </location>
</feature>
<keyword evidence="2 5" id="KW-0812">Transmembrane</keyword>
<feature type="transmembrane region" description="Helical" evidence="5">
    <location>
        <begin position="364"/>
        <end position="384"/>
    </location>
</feature>
<dbReference type="EMBL" id="LMYN01000013">
    <property type="protein sequence ID" value="KSA03186.1"/>
    <property type="molecule type" value="Genomic_DNA"/>
</dbReference>
<reference evidence="6 7" key="1">
    <citation type="submission" date="2015-11" db="EMBL/GenBank/DDBJ databases">
        <title>The genome of Debaryomyces fabryi.</title>
        <authorList>
            <person name="Tafer H."/>
            <person name="Lopandic K."/>
        </authorList>
    </citation>
    <scope>NUCLEOTIDE SEQUENCE [LARGE SCALE GENOMIC DNA]</scope>
    <source>
        <strain evidence="6 7">CBS 789</strain>
    </source>
</reference>
<evidence type="ECO:0000256" key="4">
    <source>
        <dbReference type="ARBA" id="ARBA00023136"/>
    </source>
</evidence>
<feature type="transmembrane region" description="Helical" evidence="5">
    <location>
        <begin position="396"/>
        <end position="414"/>
    </location>
</feature>
<dbReference type="OrthoDB" id="2502820at2759"/>
<evidence type="ECO:0000256" key="5">
    <source>
        <dbReference type="SAM" id="Phobius"/>
    </source>
</evidence>
<dbReference type="RefSeq" id="XP_015469288.1">
    <property type="nucleotide sequence ID" value="XM_015609913.1"/>
</dbReference>
<feature type="transmembrane region" description="Helical" evidence="5">
    <location>
        <begin position="129"/>
        <end position="147"/>
    </location>
</feature>
<dbReference type="GO" id="GO:0016020">
    <property type="term" value="C:membrane"/>
    <property type="evidence" value="ECO:0007669"/>
    <property type="project" value="UniProtKB-SubCell"/>
</dbReference>
<dbReference type="PANTHER" id="PTHR30249:SF0">
    <property type="entry name" value="PLASTIDAL GLYCOLATE_GLYCERATE TRANSLOCATOR 1, CHLOROPLASTIC"/>
    <property type="match status" value="1"/>
</dbReference>
<dbReference type="GeneID" id="26838092"/>